<keyword evidence="1" id="KW-0732">Signal</keyword>
<evidence type="ECO:0000313" key="3">
    <source>
        <dbReference type="Proteomes" id="UP000012174"/>
    </source>
</evidence>
<dbReference type="EMBL" id="KB706718">
    <property type="protein sequence ID" value="EMR66057.1"/>
    <property type="molecule type" value="Genomic_DNA"/>
</dbReference>
<dbReference type="Proteomes" id="UP000012174">
    <property type="component" value="Unassembled WGS sequence"/>
</dbReference>
<dbReference type="KEGG" id="ela:UCREL1_6957"/>
<accession>M7SPB6</accession>
<gene>
    <name evidence="2" type="ORF">UCREL1_6957</name>
</gene>
<name>M7SPB6_EUTLA</name>
<evidence type="ECO:0000256" key="1">
    <source>
        <dbReference type="SAM" id="SignalP"/>
    </source>
</evidence>
<dbReference type="HOGENOM" id="CLU_1540040_0_0_1"/>
<keyword evidence="3" id="KW-1185">Reference proteome</keyword>
<feature type="chain" id="PRO_5004084825" evidence="1">
    <location>
        <begin position="23"/>
        <end position="174"/>
    </location>
</feature>
<proteinExistence type="predicted"/>
<organism evidence="2 3">
    <name type="scientific">Eutypa lata (strain UCR-EL1)</name>
    <name type="common">Grapevine dieback disease fungus</name>
    <name type="synonym">Eutypa armeniacae</name>
    <dbReference type="NCBI Taxonomy" id="1287681"/>
    <lineage>
        <taxon>Eukaryota</taxon>
        <taxon>Fungi</taxon>
        <taxon>Dikarya</taxon>
        <taxon>Ascomycota</taxon>
        <taxon>Pezizomycotina</taxon>
        <taxon>Sordariomycetes</taxon>
        <taxon>Xylariomycetidae</taxon>
        <taxon>Xylariales</taxon>
        <taxon>Diatrypaceae</taxon>
        <taxon>Eutypa</taxon>
    </lineage>
</organism>
<evidence type="ECO:0000313" key="2">
    <source>
        <dbReference type="EMBL" id="EMR66057.1"/>
    </source>
</evidence>
<dbReference type="AlphaFoldDB" id="M7SPB6"/>
<reference evidence="3" key="1">
    <citation type="journal article" date="2013" name="Genome Announc.">
        <title>Draft genome sequence of the grapevine dieback fungus Eutypa lata UCR-EL1.</title>
        <authorList>
            <person name="Blanco-Ulate B."/>
            <person name="Rolshausen P.E."/>
            <person name="Cantu D."/>
        </authorList>
    </citation>
    <scope>NUCLEOTIDE SEQUENCE [LARGE SCALE GENOMIC DNA]</scope>
    <source>
        <strain evidence="3">UCR-EL1</strain>
    </source>
</reference>
<feature type="signal peptide" evidence="1">
    <location>
        <begin position="1"/>
        <end position="22"/>
    </location>
</feature>
<protein>
    <submittedName>
        <fullName evidence="2">Uncharacterized protein</fullName>
    </submittedName>
</protein>
<sequence length="174" mass="18429">MKNVFASIAILAIAVVASPTPAGDHNEISTINTAAIGAIPAHYVPFSPGNLRPDPDVAIITKAEEGEALSARYNHEVRIDSVAGQLVYLHVPADGPPTHIGTLRGEEFDRVLGLIYHRHGGPQEAYVQNGTAPAVGGDAGRLDRQLGCLSHLCLSSFQCMQIQGCGACMIFWCT</sequence>